<dbReference type="Gene3D" id="1.10.287.1490">
    <property type="match status" value="1"/>
</dbReference>
<reference evidence="3" key="1">
    <citation type="journal article" date="2021" name="Proc. Natl. Acad. Sci. U.S.A.">
        <title>A Catalog of Tens of Thousands of Viruses from Human Metagenomes Reveals Hidden Associations with Chronic Diseases.</title>
        <authorList>
            <person name="Tisza M.J."/>
            <person name="Buck C.B."/>
        </authorList>
    </citation>
    <scope>NUCLEOTIDE SEQUENCE</scope>
    <source>
        <strain evidence="3">CtLsx2</strain>
    </source>
</reference>
<keyword evidence="2" id="KW-0812">Transmembrane</keyword>
<proteinExistence type="predicted"/>
<keyword evidence="2" id="KW-0472">Membrane</keyword>
<dbReference type="EMBL" id="BK015728">
    <property type="protein sequence ID" value="DAE22145.1"/>
    <property type="molecule type" value="Genomic_DNA"/>
</dbReference>
<sequence>MANADGSVIIKADIDDKQAQRELNALTKKIDALQEKLNSKKSNRDFLANRAADLTDSLAKEQEKLAHMKSGDEFFTSFQVERQAEEVKNLRGEWKRINTKLDTQNDKIAEAERAIEREKEKAGQLAAQIVSAKEKTTGFSAAAEEADKRLKKFSDRVKTLARRVLVFSLITRALRSLKDYMWEAIQTNDEAMAAVGRLKGALRTLAQPILNVLIPAFTVLVNVITQVVNALSKLVAMIFGTTADEAARAAENLYNQQKALSGVGGAAKKASKSLASFDEINKLSGDASSGGGGAGAPNFVSSMKDQISAVASLFVGAGLLALGAILTFSGINIPLGIALMAIGALTIYSAVSENWGAIKETLQGELAGIVAIVSVALLALGALFVFGGVNVPLGLGLLVLGAVGLAATIAANWGVIKEALQGEVGQIVAVVSTALLALGAVLLFTGAGIALGLGLILAGAAGLAAAIVPNWESIVEALQGPLGEVIGIISAALLVLGVVLLFTGAGVPLGLGLIAVGAVGLAAAIAPNWNFLLDKLKGVWEDIKAWFNNTVIGGLLKAKEKIAEWGHNVIGKVKDVLGIHSPSTETTQMGDYMMQGLANGINENQGLVLEQFQLVLDNIDTEFLAWEENFMTGFSKFSAEFNKAWLAHWSLTNRNFVIQWNYIIESFQRGINNVIDGLNRLVSAANSLSDLTGKHYGSVSRVNIAKLPIPKLATGAVIPPNREFMAVLGDQKSGTNIETPLATMVQAFKQALVESGYGGSNEAVLVLDKDVLGKVVYRLNKAEGTRIGVNLSEVQG</sequence>
<accession>A0A8S5QTI1</accession>
<evidence type="ECO:0000256" key="1">
    <source>
        <dbReference type="SAM" id="Coils"/>
    </source>
</evidence>
<feature type="coiled-coil region" evidence="1">
    <location>
        <begin position="101"/>
        <end position="163"/>
    </location>
</feature>
<feature type="transmembrane region" description="Helical" evidence="2">
    <location>
        <begin position="450"/>
        <end position="470"/>
    </location>
</feature>
<evidence type="ECO:0000256" key="2">
    <source>
        <dbReference type="SAM" id="Phobius"/>
    </source>
</evidence>
<evidence type="ECO:0000313" key="3">
    <source>
        <dbReference type="EMBL" id="DAE22145.1"/>
    </source>
</evidence>
<feature type="transmembrane region" description="Helical" evidence="2">
    <location>
        <begin position="509"/>
        <end position="529"/>
    </location>
</feature>
<feature type="transmembrane region" description="Helical" evidence="2">
    <location>
        <begin position="333"/>
        <end position="352"/>
    </location>
</feature>
<name>A0A8S5QTI1_9CAUD</name>
<organism evidence="3">
    <name type="scientific">Siphoviridae sp. ctLsx2</name>
    <dbReference type="NCBI Taxonomy" id="2826254"/>
    <lineage>
        <taxon>Viruses</taxon>
        <taxon>Duplodnaviria</taxon>
        <taxon>Heunggongvirae</taxon>
        <taxon>Uroviricota</taxon>
        <taxon>Caudoviricetes</taxon>
    </lineage>
</organism>
<feature type="transmembrane region" description="Helical" evidence="2">
    <location>
        <begin position="364"/>
        <end position="387"/>
    </location>
</feature>
<protein>
    <submittedName>
        <fullName evidence="3">Minor tail protein</fullName>
    </submittedName>
</protein>
<keyword evidence="1" id="KW-0175">Coiled coil</keyword>
<feature type="transmembrane region" description="Helical" evidence="2">
    <location>
        <begin position="393"/>
        <end position="415"/>
    </location>
</feature>
<feature type="transmembrane region" description="Helical" evidence="2">
    <location>
        <begin position="307"/>
        <end position="327"/>
    </location>
</feature>
<feature type="transmembrane region" description="Helical" evidence="2">
    <location>
        <begin position="427"/>
        <end position="444"/>
    </location>
</feature>
<feature type="coiled-coil region" evidence="1">
    <location>
        <begin position="16"/>
        <end position="64"/>
    </location>
</feature>
<feature type="transmembrane region" description="Helical" evidence="2">
    <location>
        <begin position="482"/>
        <end position="503"/>
    </location>
</feature>
<keyword evidence="2" id="KW-1133">Transmembrane helix</keyword>